<evidence type="ECO:0000256" key="1">
    <source>
        <dbReference type="SAM" id="MobiDB-lite"/>
    </source>
</evidence>
<feature type="region of interest" description="Disordered" evidence="1">
    <location>
        <begin position="1"/>
        <end position="20"/>
    </location>
</feature>
<feature type="non-terminal residue" evidence="2">
    <location>
        <position position="190"/>
    </location>
</feature>
<dbReference type="Proteomes" id="UP000230423">
    <property type="component" value="Unassembled WGS sequence"/>
</dbReference>
<organism evidence="2 3">
    <name type="scientific">Teladorsagia circumcincta</name>
    <name type="common">Brown stomach worm</name>
    <name type="synonym">Ostertagia circumcincta</name>
    <dbReference type="NCBI Taxonomy" id="45464"/>
    <lineage>
        <taxon>Eukaryota</taxon>
        <taxon>Metazoa</taxon>
        <taxon>Ecdysozoa</taxon>
        <taxon>Nematoda</taxon>
        <taxon>Chromadorea</taxon>
        <taxon>Rhabditida</taxon>
        <taxon>Rhabditina</taxon>
        <taxon>Rhabditomorpha</taxon>
        <taxon>Strongyloidea</taxon>
        <taxon>Trichostrongylidae</taxon>
        <taxon>Teladorsagia</taxon>
    </lineage>
</organism>
<dbReference type="SUPFAM" id="SSF54928">
    <property type="entry name" value="RNA-binding domain, RBD"/>
    <property type="match status" value="2"/>
</dbReference>
<dbReference type="InterPro" id="IPR035979">
    <property type="entry name" value="RBD_domain_sf"/>
</dbReference>
<accession>A0A2G9U809</accession>
<sequence length="190" mass="22525">MSRYRSDSDENRGRTTSRATSDGLSTFYRERFGSHSPEEYMNLRISGFDDKLEREEIKEILANEFRRFAPFEIKVVRNPGDEERLAYVNFERRDCARKVRYTVMDRLRKVLGRRVLCDPAGILRDQEGKYIPDRFNRALQGDRGGRRSPERRSRPKEPPQWRLKEDDSDATRTLFVGNMPSDIRESEIRK</sequence>
<name>A0A2G9U809_TELCI</name>
<evidence type="ECO:0008006" key="4">
    <source>
        <dbReference type="Google" id="ProtNLM"/>
    </source>
</evidence>
<evidence type="ECO:0000313" key="3">
    <source>
        <dbReference type="Proteomes" id="UP000230423"/>
    </source>
</evidence>
<dbReference type="GO" id="GO:0003676">
    <property type="term" value="F:nucleic acid binding"/>
    <property type="evidence" value="ECO:0007669"/>
    <property type="project" value="InterPro"/>
</dbReference>
<keyword evidence="3" id="KW-1185">Reference proteome</keyword>
<gene>
    <name evidence="2" type="ORF">TELCIR_12674</name>
</gene>
<dbReference type="EMBL" id="KZ348848">
    <property type="protein sequence ID" value="PIO65640.1"/>
    <property type="molecule type" value="Genomic_DNA"/>
</dbReference>
<proteinExistence type="predicted"/>
<feature type="region of interest" description="Disordered" evidence="1">
    <location>
        <begin position="137"/>
        <end position="190"/>
    </location>
</feature>
<protein>
    <recommendedName>
        <fullName evidence="4">RRM domain-containing protein</fullName>
    </recommendedName>
</protein>
<feature type="compositionally biased region" description="Basic and acidic residues" evidence="1">
    <location>
        <begin position="1"/>
        <end position="13"/>
    </location>
</feature>
<evidence type="ECO:0000313" key="2">
    <source>
        <dbReference type="EMBL" id="PIO65640.1"/>
    </source>
</evidence>
<dbReference type="OrthoDB" id="10050565at2759"/>
<reference evidence="2 3" key="1">
    <citation type="submission" date="2015-09" db="EMBL/GenBank/DDBJ databases">
        <title>Draft genome of the parasitic nematode Teladorsagia circumcincta isolate WARC Sus (inbred).</title>
        <authorList>
            <person name="Mitreva M."/>
        </authorList>
    </citation>
    <scope>NUCLEOTIDE SEQUENCE [LARGE SCALE GENOMIC DNA]</scope>
    <source>
        <strain evidence="2 3">S</strain>
    </source>
</reference>
<feature type="compositionally biased region" description="Basic and acidic residues" evidence="1">
    <location>
        <begin position="143"/>
        <end position="165"/>
    </location>
</feature>
<dbReference type="AlphaFoldDB" id="A0A2G9U809"/>